<dbReference type="EMBL" id="SELW01000088">
    <property type="protein sequence ID" value="TID30900.1"/>
    <property type="molecule type" value="Genomic_DNA"/>
</dbReference>
<protein>
    <submittedName>
        <fullName evidence="3">Uncharacterized protein</fullName>
    </submittedName>
</protein>
<comment type="caution">
    <text evidence="3">The sequence shown here is derived from an EMBL/GenBank/DDBJ whole genome shotgun (WGS) entry which is preliminary data.</text>
</comment>
<dbReference type="OrthoDB" id="10316698at2759"/>
<name>A0A4V6TTT5_9ASCO</name>
<evidence type="ECO:0000256" key="1">
    <source>
        <dbReference type="SAM" id="Coils"/>
    </source>
</evidence>
<keyword evidence="1" id="KW-0175">Coiled coil</keyword>
<organism evidence="3 4">
    <name type="scientific">Pichia inconspicua</name>
    <dbReference type="NCBI Taxonomy" id="52247"/>
    <lineage>
        <taxon>Eukaryota</taxon>
        <taxon>Fungi</taxon>
        <taxon>Dikarya</taxon>
        <taxon>Ascomycota</taxon>
        <taxon>Saccharomycotina</taxon>
        <taxon>Pichiomycetes</taxon>
        <taxon>Pichiales</taxon>
        <taxon>Pichiaceae</taxon>
        <taxon>Pichia</taxon>
    </lineage>
</organism>
<keyword evidence="4" id="KW-1185">Reference proteome</keyword>
<evidence type="ECO:0000256" key="2">
    <source>
        <dbReference type="SAM" id="MobiDB-lite"/>
    </source>
</evidence>
<evidence type="ECO:0000313" key="3">
    <source>
        <dbReference type="EMBL" id="TID30900.1"/>
    </source>
</evidence>
<evidence type="ECO:0000313" key="4">
    <source>
        <dbReference type="Proteomes" id="UP000307173"/>
    </source>
</evidence>
<accession>A0A4V6TTT5</accession>
<sequence length="518" mass="58341">MSAYVEQPASSVDLSVISASIDGGYTSEEALYSIDSKRFEEFKSTVKSVKFKDLIEEHEPEETLSPIIKYKHDPRELFDIFENRESNPSPETPLKEENDDFHINSHSLNKIIQEVANTKTDGDDDDDDASVKSDIVNSEDDMEDHSGNLNDKLRKDVLENYGETIDNFAVEPNEKVSDVNISHSNIENIIAVKHVENISDATSSSANGEGLLQDCPESDVLSCEETTVQSFEIRDLQSNGLHESKKISHEHALSEQKGELGIASAVSDDESRSSSVVQHIRKTWETKIASVTLVNTLQNEVKALKACKLVQDKVITGYAKGTKELQLENDMLKENYDVCLNINKELSLKVQSLSKKLETARIELELATKLNDVEKPLPHDMIETILSSSENNYNCIKSTVQTVMLKNEFLHQALVYVIKRVNNLYRYTLSPVLFLLNEEHDPLKAIPTFDSGNEIQAFIDSNSELFNRISDVNQIVELPSKCDFKTNNASMLKDLDKYFDKINELIASRLESVIQQKT</sequence>
<proteinExistence type="predicted"/>
<dbReference type="AlphaFoldDB" id="A0A4V6TTT5"/>
<feature type="coiled-coil region" evidence="1">
    <location>
        <begin position="343"/>
        <end position="370"/>
    </location>
</feature>
<reference evidence="3 4" key="1">
    <citation type="journal article" date="2019" name="Front. Genet.">
        <title>Whole-Genome Sequencing of the Opportunistic Yeast Pathogen Candida inconspicua Uncovers Its Hybrid Origin.</title>
        <authorList>
            <person name="Mixao V."/>
            <person name="Hansen A.P."/>
            <person name="Saus E."/>
            <person name="Boekhout T."/>
            <person name="Lass-Florl C."/>
            <person name="Gabaldon T."/>
        </authorList>
    </citation>
    <scope>NUCLEOTIDE SEQUENCE [LARGE SCALE GENOMIC DNA]</scope>
    <source>
        <strain evidence="3 4">CBS 180</strain>
    </source>
</reference>
<dbReference type="Proteomes" id="UP000307173">
    <property type="component" value="Unassembled WGS sequence"/>
</dbReference>
<feature type="region of interest" description="Disordered" evidence="2">
    <location>
        <begin position="117"/>
        <end position="149"/>
    </location>
</feature>
<gene>
    <name evidence="3" type="ORF">CANINC_000492</name>
</gene>